<dbReference type="InterPro" id="IPR005111">
    <property type="entry name" value="MoeA_C_domain_IV"/>
</dbReference>
<evidence type="ECO:0000256" key="4">
    <source>
        <dbReference type="ARBA" id="ARBA00023150"/>
    </source>
</evidence>
<keyword evidence="4 6" id="KW-0501">Molybdenum cofactor biosynthesis</keyword>
<keyword evidence="6" id="KW-0500">Molybdenum</keyword>
<feature type="domain" description="MoaB/Mog" evidence="7">
    <location>
        <begin position="202"/>
        <end position="339"/>
    </location>
</feature>
<dbReference type="Gene3D" id="3.90.105.10">
    <property type="entry name" value="Molybdopterin biosynthesis moea protein, domain 2"/>
    <property type="match status" value="1"/>
</dbReference>
<dbReference type="InterPro" id="IPR038987">
    <property type="entry name" value="MoeA-like"/>
</dbReference>
<dbReference type="SMART" id="SM00852">
    <property type="entry name" value="MoCF_biosynth"/>
    <property type="match status" value="1"/>
</dbReference>
<proteinExistence type="inferred from homology"/>
<dbReference type="SUPFAM" id="SSF63882">
    <property type="entry name" value="MoeA N-terminal region -like"/>
    <property type="match status" value="1"/>
</dbReference>
<dbReference type="Pfam" id="PF00994">
    <property type="entry name" value="MoCF_biosynth"/>
    <property type="match status" value="1"/>
</dbReference>
<evidence type="ECO:0000313" key="9">
    <source>
        <dbReference type="Proteomes" id="UP001597128"/>
    </source>
</evidence>
<dbReference type="InterPro" id="IPR036688">
    <property type="entry name" value="MoeA_C_domain_IV_sf"/>
</dbReference>
<keyword evidence="6" id="KW-0808">Transferase</keyword>
<dbReference type="PANTHER" id="PTHR10192">
    <property type="entry name" value="MOLYBDOPTERIN BIOSYNTHESIS PROTEIN"/>
    <property type="match status" value="1"/>
</dbReference>
<comment type="catalytic activity">
    <reaction evidence="5">
        <text>adenylyl-molybdopterin + molybdate = Mo-molybdopterin + AMP + H(+)</text>
        <dbReference type="Rhea" id="RHEA:35047"/>
        <dbReference type="ChEBI" id="CHEBI:15378"/>
        <dbReference type="ChEBI" id="CHEBI:36264"/>
        <dbReference type="ChEBI" id="CHEBI:62727"/>
        <dbReference type="ChEBI" id="CHEBI:71302"/>
        <dbReference type="ChEBI" id="CHEBI:456215"/>
        <dbReference type="EC" id="2.10.1.1"/>
    </reaction>
</comment>
<dbReference type="Gene3D" id="2.170.190.11">
    <property type="entry name" value="Molybdopterin biosynthesis moea protein, domain 3"/>
    <property type="match status" value="1"/>
</dbReference>
<evidence type="ECO:0000313" key="8">
    <source>
        <dbReference type="EMBL" id="MFD0914002.1"/>
    </source>
</evidence>
<evidence type="ECO:0000259" key="7">
    <source>
        <dbReference type="SMART" id="SM00852"/>
    </source>
</evidence>
<dbReference type="PANTHER" id="PTHR10192:SF5">
    <property type="entry name" value="GEPHYRIN"/>
    <property type="match status" value="1"/>
</dbReference>
<reference evidence="9" key="1">
    <citation type="journal article" date="2019" name="Int. J. Syst. Evol. Microbiol.">
        <title>The Global Catalogue of Microorganisms (GCM) 10K type strain sequencing project: providing services to taxonomists for standard genome sequencing and annotation.</title>
        <authorList>
            <consortium name="The Broad Institute Genomics Platform"/>
            <consortium name="The Broad Institute Genome Sequencing Center for Infectious Disease"/>
            <person name="Wu L."/>
            <person name="Ma J."/>
        </authorList>
    </citation>
    <scope>NUCLEOTIDE SEQUENCE [LARGE SCALE GENOMIC DNA]</scope>
    <source>
        <strain evidence="9">CCUG 58412</strain>
    </source>
</reference>
<dbReference type="Proteomes" id="UP001597128">
    <property type="component" value="Unassembled WGS sequence"/>
</dbReference>
<evidence type="ECO:0000256" key="5">
    <source>
        <dbReference type="ARBA" id="ARBA00047317"/>
    </source>
</evidence>
<dbReference type="EMBL" id="JBHTKB010000002">
    <property type="protein sequence ID" value="MFD0914002.1"/>
    <property type="molecule type" value="Genomic_DNA"/>
</dbReference>
<comment type="similarity">
    <text evidence="3 6">Belongs to the MoeA family.</text>
</comment>
<gene>
    <name evidence="8" type="primary">glp</name>
    <name evidence="8" type="ORF">ACFQ1Z_10620</name>
</gene>
<keyword evidence="6" id="KW-0460">Magnesium</keyword>
<dbReference type="InterPro" id="IPR036135">
    <property type="entry name" value="MoeA_linker/N_sf"/>
</dbReference>
<dbReference type="Pfam" id="PF03453">
    <property type="entry name" value="MoeA_N"/>
    <property type="match status" value="1"/>
</dbReference>
<evidence type="ECO:0000256" key="1">
    <source>
        <dbReference type="ARBA" id="ARBA00002901"/>
    </source>
</evidence>
<organism evidence="8 9">
    <name type="scientific">Methylophilus luteus</name>
    <dbReference type="NCBI Taxonomy" id="640108"/>
    <lineage>
        <taxon>Bacteria</taxon>
        <taxon>Pseudomonadati</taxon>
        <taxon>Pseudomonadota</taxon>
        <taxon>Betaproteobacteria</taxon>
        <taxon>Nitrosomonadales</taxon>
        <taxon>Methylophilaceae</taxon>
        <taxon>Methylophilus</taxon>
    </lineage>
</organism>
<evidence type="ECO:0000256" key="2">
    <source>
        <dbReference type="ARBA" id="ARBA00005046"/>
    </source>
</evidence>
<dbReference type="SUPFAM" id="SSF63867">
    <property type="entry name" value="MoeA C-terminal domain-like"/>
    <property type="match status" value="1"/>
</dbReference>
<name>A0ABW3F8R9_9PROT</name>
<dbReference type="CDD" id="cd00887">
    <property type="entry name" value="MoeA"/>
    <property type="match status" value="1"/>
</dbReference>
<dbReference type="Gene3D" id="2.40.340.10">
    <property type="entry name" value="MoeA, C-terminal, domain IV"/>
    <property type="match status" value="1"/>
</dbReference>
<keyword evidence="9" id="KW-1185">Reference proteome</keyword>
<dbReference type="SUPFAM" id="SSF53218">
    <property type="entry name" value="Molybdenum cofactor biosynthesis proteins"/>
    <property type="match status" value="1"/>
</dbReference>
<dbReference type="InterPro" id="IPR005110">
    <property type="entry name" value="MoeA_linker/N"/>
</dbReference>
<dbReference type="NCBIfam" id="TIGR00177">
    <property type="entry name" value="molyb_syn"/>
    <property type="match status" value="1"/>
</dbReference>
<accession>A0ABW3F8R9</accession>
<dbReference type="InterPro" id="IPR001453">
    <property type="entry name" value="MoaB/Mog_dom"/>
</dbReference>
<protein>
    <recommendedName>
        <fullName evidence="6">Molybdopterin molybdenumtransferase</fullName>
        <ecNumber evidence="6">2.10.1.1</ecNumber>
    </recommendedName>
</protein>
<keyword evidence="6" id="KW-0479">Metal-binding</keyword>
<evidence type="ECO:0000256" key="3">
    <source>
        <dbReference type="ARBA" id="ARBA00010763"/>
    </source>
</evidence>
<comment type="function">
    <text evidence="1 6">Catalyzes the insertion of molybdate into adenylated molybdopterin with the concomitant release of AMP.</text>
</comment>
<dbReference type="InterPro" id="IPR036425">
    <property type="entry name" value="MoaB/Mog-like_dom_sf"/>
</dbReference>
<comment type="caution">
    <text evidence="8">The sequence shown here is derived from an EMBL/GenBank/DDBJ whole genome shotgun (WGS) entry which is preliminary data.</text>
</comment>
<dbReference type="Gene3D" id="3.40.980.10">
    <property type="entry name" value="MoaB/Mog-like domain"/>
    <property type="match status" value="1"/>
</dbReference>
<dbReference type="EC" id="2.10.1.1" evidence="6"/>
<dbReference type="Pfam" id="PF03454">
    <property type="entry name" value="MoeA_C"/>
    <property type="match status" value="1"/>
</dbReference>
<dbReference type="RefSeq" id="WP_379057525.1">
    <property type="nucleotide sequence ID" value="NZ_JBHTKB010000002.1"/>
</dbReference>
<evidence type="ECO:0000256" key="6">
    <source>
        <dbReference type="RuleBase" id="RU365090"/>
    </source>
</evidence>
<comment type="pathway">
    <text evidence="2 6">Cofactor biosynthesis; molybdopterin biosynthesis.</text>
</comment>
<comment type="cofactor">
    <cofactor evidence="6">
        <name>Mg(2+)</name>
        <dbReference type="ChEBI" id="CHEBI:18420"/>
    </cofactor>
</comment>
<dbReference type="NCBIfam" id="NF045515">
    <property type="entry name" value="Glp_gephyrin"/>
    <property type="match status" value="1"/>
</dbReference>
<sequence length="427" mass="45275">MQPQSPEFPDLDLAALAANASCLDDYDPNAMSVTQARHYIEQFLSPVSETATVAIKDSLGRVLAVPVTSSLNVPGHDNSAMDGFAFRHAEAGNALRIIGTAFAGVPYTAEIPPGCCIKIMTGAVIPASVDTVIMQEHTATQGEWVTLSKLPALGANIRLTGEDIAAGQTVLARGHKVQPADMGLLASLGIAEIEVYRKLKVAFFSTGDELVSVGQPLQQGQIYDSNRYSLWGVLQAAGVEMHDLGNVADDPAALEKTLLQAAAEHDVVITTGGVSVGEADFMKQLLAEHGQVLFWKINMKPGRPLAYGKIGNAHYFGLPGNPVSAMVTFYQFVQDALKHLAGSASLVRPTFKVECVDAIKKATGRTEFQRGILFKQGADWKVKTTGQQGSGILSSMSLANCFIVLDEKTGALPAGALVDVQPFHGAC</sequence>